<organism evidence="1">
    <name type="scientific">Proboscia inermis</name>
    <dbReference type="NCBI Taxonomy" id="420281"/>
    <lineage>
        <taxon>Eukaryota</taxon>
        <taxon>Sar</taxon>
        <taxon>Stramenopiles</taxon>
        <taxon>Ochrophyta</taxon>
        <taxon>Bacillariophyta</taxon>
        <taxon>Coscinodiscophyceae</taxon>
        <taxon>Rhizosoleniophycidae</taxon>
        <taxon>Rhizosoleniales</taxon>
        <taxon>Rhizosoleniaceae</taxon>
        <taxon>Proboscia</taxon>
    </lineage>
</organism>
<dbReference type="EMBL" id="HBEL01047957">
    <property type="protein sequence ID" value="CAD8426028.1"/>
    <property type="molecule type" value="Transcribed_RNA"/>
</dbReference>
<gene>
    <name evidence="1" type="ORF">PINE0816_LOCUS22188</name>
</gene>
<name>A0A7S0CKD7_9STRA</name>
<accession>A0A7S0CKD7</accession>
<sequence length="124" mass="14244">MLLHSTFVTQYLFYILHQDQIPNIYIVGTSITLPKKRFATTFEKNSSKKAKKRSRSCFTTGVFSALFVRILKKEGTGLNKEQVLDKIIKRMNDCNMETDDNNKLAINRRIAKIKSVVVGIGMVW</sequence>
<reference evidence="1" key="1">
    <citation type="submission" date="2021-01" db="EMBL/GenBank/DDBJ databases">
        <authorList>
            <person name="Corre E."/>
            <person name="Pelletier E."/>
            <person name="Niang G."/>
            <person name="Scheremetjew M."/>
            <person name="Finn R."/>
            <person name="Kale V."/>
            <person name="Holt S."/>
            <person name="Cochrane G."/>
            <person name="Meng A."/>
            <person name="Brown T."/>
            <person name="Cohen L."/>
        </authorList>
    </citation>
    <scope>NUCLEOTIDE SEQUENCE</scope>
    <source>
        <strain evidence="1">CCAP1064/1</strain>
    </source>
</reference>
<protein>
    <submittedName>
        <fullName evidence="1">Uncharacterized protein</fullName>
    </submittedName>
</protein>
<proteinExistence type="predicted"/>
<evidence type="ECO:0000313" key="1">
    <source>
        <dbReference type="EMBL" id="CAD8426028.1"/>
    </source>
</evidence>
<dbReference type="AlphaFoldDB" id="A0A7S0CKD7"/>